<evidence type="ECO:0000256" key="1">
    <source>
        <dbReference type="SAM" id="MobiDB-lite"/>
    </source>
</evidence>
<protein>
    <recommendedName>
        <fullName evidence="4">F-box domain-containing protein</fullName>
    </recommendedName>
</protein>
<comment type="caution">
    <text evidence="2">The sequence shown here is derived from an EMBL/GenBank/DDBJ whole genome shotgun (WGS) entry which is preliminary data.</text>
</comment>
<sequence>MPTGYYTQHQTGRNMAIATSPRQRAARMSATSWPKPLDPFLQRIVDLPRELHQNILQHLTKDTQFARRPYGAPKFLDHFQGHRLISSSNSKPPAVLQLDQCARMKLGRLYYNQTTFYVESEETCVAWLRSVDPSHRHLISKICFLPAASLCPCLGRTACMADLDDRAARLAKLVQRLKLEGLHPRSEDAVKIWVCNSLLSQHDWDDFGNDHGYWTSRHEEIFSHRRGQRFQCLTEQNHLLLCCHIMAKRAATEHWSRFFICCDVYRAARKEVKGFWQECDEDSEREQRGMKGEWKDEAKARRRLRKSRREETSKFEDGKMEGLEAEGARVEAEKANERKRKQREWDEEVGIA</sequence>
<name>A0A1V8TD89_9PEZI</name>
<gene>
    <name evidence="2" type="ORF">B0A48_04744</name>
</gene>
<proteinExistence type="predicted"/>
<evidence type="ECO:0000313" key="2">
    <source>
        <dbReference type="EMBL" id="OQO09346.1"/>
    </source>
</evidence>
<feature type="compositionally biased region" description="Basic and acidic residues" evidence="1">
    <location>
        <begin position="287"/>
        <end position="299"/>
    </location>
</feature>
<keyword evidence="3" id="KW-1185">Reference proteome</keyword>
<dbReference type="Proteomes" id="UP000192596">
    <property type="component" value="Unassembled WGS sequence"/>
</dbReference>
<dbReference type="EMBL" id="NAJO01000010">
    <property type="protein sequence ID" value="OQO09346.1"/>
    <property type="molecule type" value="Genomic_DNA"/>
</dbReference>
<evidence type="ECO:0008006" key="4">
    <source>
        <dbReference type="Google" id="ProtNLM"/>
    </source>
</evidence>
<reference evidence="3" key="1">
    <citation type="submission" date="2017-03" db="EMBL/GenBank/DDBJ databases">
        <title>Genomes of endolithic fungi from Antarctica.</title>
        <authorList>
            <person name="Coleine C."/>
            <person name="Masonjones S."/>
            <person name="Stajich J.E."/>
        </authorList>
    </citation>
    <scope>NUCLEOTIDE SEQUENCE [LARGE SCALE GENOMIC DNA]</scope>
    <source>
        <strain evidence="3">CCFEE 5527</strain>
    </source>
</reference>
<feature type="region of interest" description="Disordered" evidence="1">
    <location>
        <begin position="287"/>
        <end position="352"/>
    </location>
</feature>
<evidence type="ECO:0000313" key="3">
    <source>
        <dbReference type="Proteomes" id="UP000192596"/>
    </source>
</evidence>
<accession>A0A1V8TD89</accession>
<feature type="compositionally biased region" description="Basic and acidic residues" evidence="1">
    <location>
        <begin position="308"/>
        <end position="336"/>
    </location>
</feature>
<organism evidence="2 3">
    <name type="scientific">Cryoendolithus antarcticus</name>
    <dbReference type="NCBI Taxonomy" id="1507870"/>
    <lineage>
        <taxon>Eukaryota</taxon>
        <taxon>Fungi</taxon>
        <taxon>Dikarya</taxon>
        <taxon>Ascomycota</taxon>
        <taxon>Pezizomycotina</taxon>
        <taxon>Dothideomycetes</taxon>
        <taxon>Dothideomycetidae</taxon>
        <taxon>Cladosporiales</taxon>
        <taxon>Cladosporiaceae</taxon>
        <taxon>Cryoendolithus</taxon>
    </lineage>
</organism>
<dbReference type="InParanoid" id="A0A1V8TD89"/>
<dbReference type="AlphaFoldDB" id="A0A1V8TD89"/>